<proteinExistence type="predicted"/>
<organism evidence="2 3">
    <name type="scientific">Symbiodinium necroappetens</name>
    <dbReference type="NCBI Taxonomy" id="1628268"/>
    <lineage>
        <taxon>Eukaryota</taxon>
        <taxon>Sar</taxon>
        <taxon>Alveolata</taxon>
        <taxon>Dinophyceae</taxon>
        <taxon>Suessiales</taxon>
        <taxon>Symbiodiniaceae</taxon>
        <taxon>Symbiodinium</taxon>
    </lineage>
</organism>
<gene>
    <name evidence="2" type="ORF">SNEC2469_LOCUS2071</name>
</gene>
<dbReference type="EMBL" id="CAJNJA010006419">
    <property type="protein sequence ID" value="CAE7210072.1"/>
    <property type="molecule type" value="Genomic_DNA"/>
</dbReference>
<keyword evidence="3" id="KW-1185">Reference proteome</keyword>
<dbReference type="Proteomes" id="UP000601435">
    <property type="component" value="Unassembled WGS sequence"/>
</dbReference>
<reference evidence="2" key="1">
    <citation type="submission" date="2021-02" db="EMBL/GenBank/DDBJ databases">
        <authorList>
            <person name="Dougan E. K."/>
            <person name="Rhodes N."/>
            <person name="Thang M."/>
            <person name="Chan C."/>
        </authorList>
    </citation>
    <scope>NUCLEOTIDE SEQUENCE</scope>
</reference>
<keyword evidence="1" id="KW-0175">Coiled coil</keyword>
<evidence type="ECO:0000313" key="3">
    <source>
        <dbReference type="Proteomes" id="UP000601435"/>
    </source>
</evidence>
<sequence length="608" mass="66966">MLGQGVSEPMEDGQVAAAPVKEVIRVLKALAKRVDVRDRREKKLHEEFGSYCAKADTSLEKSLKESQSELPHLQLALVEAERKRQALQEEIKAHENDAASCKSALQTAEAIRADETQSYKKELATLTANQERLEELLAVQEVGTSIGEQKSSECLGDGSKFVQTGDAAFQRLTLSASSATELIEMLQAPDATAGQKIQVLEMLKNMLDGVKKDMKELKTQEAKRAAVFAAMQKAKADELKSLQRSLQQKGERDAGFQKQMATIRMERQDTAALVDDADKLGKSLQNWCTIRRGQHASMQMEMQEEQKALQSAAKLMLSGTDLEIFKPASLVTFLQVAERHQNAHDTSGQQRALRGKPSPALEKITKLVDSMVSVLEKAQEDDNLKIQMCKDETASTEEAKAALSEKAQSKAADIATLSEQLETLERDVAAEKTSITRVDWVVAKATELREKEHKHLATSIAQGGASTKVMHKAMNSLEKYLDEGGTLDGPKAKKDDEEFGFLLETTSGTDTKAALRSLQAVIDAVRSEVEQVKLREAADQAAYVELVKVARASRRKDAYTLTDFVGGQAALTAESQRIQDRQKALQEQMGLTDQLASTLKAEPRRNVR</sequence>
<feature type="coiled-coil region" evidence="1">
    <location>
        <begin position="63"/>
        <end position="136"/>
    </location>
</feature>
<dbReference type="OrthoDB" id="434934at2759"/>
<dbReference type="AlphaFoldDB" id="A0A812JTK7"/>
<feature type="coiled-coil region" evidence="1">
    <location>
        <begin position="407"/>
        <end position="434"/>
    </location>
</feature>
<evidence type="ECO:0000256" key="1">
    <source>
        <dbReference type="SAM" id="Coils"/>
    </source>
</evidence>
<name>A0A812JTK7_9DINO</name>
<accession>A0A812JTK7</accession>
<protein>
    <submittedName>
        <fullName evidence="2">Uncharacterized protein</fullName>
    </submittedName>
</protein>
<evidence type="ECO:0000313" key="2">
    <source>
        <dbReference type="EMBL" id="CAE7210072.1"/>
    </source>
</evidence>
<comment type="caution">
    <text evidence="2">The sequence shown here is derived from an EMBL/GenBank/DDBJ whole genome shotgun (WGS) entry which is preliminary data.</text>
</comment>